<proteinExistence type="predicted"/>
<sequence>MTDKEKKLEDFGEHIAGAKKETYFRAIDPVSEEAKSLPLSKLWAEKDIKAIKDVEIASIAHTLRDALPTRPRTAYKLNRWLNEVSNSQKVVVNLLEKKMTQFLLKSL</sequence>
<reference evidence="1 2" key="1">
    <citation type="submission" date="2024-11" db="EMBL/GenBank/DDBJ databases">
        <title>First Report of Moraxella oculi in Brazil in an Infectious Bovine Keratoconjunctivitis Outbreak.</title>
        <authorList>
            <person name="Carvalho C.V."/>
            <person name="Domingues R."/>
            <person name="Coutinho C."/>
            <person name="Honorio N.T.B.S."/>
            <person name="Faza D.R.L.R."/>
            <person name="Carvalho W.A."/>
            <person name="Machado A.B.F."/>
            <person name="Martins M.F."/>
            <person name="Gaspar E.B."/>
        </authorList>
    </citation>
    <scope>NUCLEOTIDE SEQUENCE [LARGE SCALE GENOMIC DNA]</scope>
    <source>
        <strain evidence="1 2">2117LE</strain>
    </source>
</reference>
<comment type="caution">
    <text evidence="1">The sequence shown here is derived from an EMBL/GenBank/DDBJ whole genome shotgun (WGS) entry which is preliminary data.</text>
</comment>
<dbReference type="Proteomes" id="UP001624684">
    <property type="component" value="Unassembled WGS sequence"/>
</dbReference>
<evidence type="ECO:0000313" key="1">
    <source>
        <dbReference type="EMBL" id="MFL1732967.1"/>
    </source>
</evidence>
<evidence type="ECO:0000313" key="2">
    <source>
        <dbReference type="Proteomes" id="UP001624684"/>
    </source>
</evidence>
<dbReference type="EMBL" id="JBJJXE010000016">
    <property type="protein sequence ID" value="MFL1732967.1"/>
    <property type="molecule type" value="Genomic_DNA"/>
</dbReference>
<organism evidence="1 2">
    <name type="scientific">Moraxella oculi</name>
    <dbReference type="NCBI Taxonomy" id="2940516"/>
    <lineage>
        <taxon>Bacteria</taxon>
        <taxon>Pseudomonadati</taxon>
        <taxon>Pseudomonadota</taxon>
        <taxon>Gammaproteobacteria</taxon>
        <taxon>Moraxellales</taxon>
        <taxon>Moraxellaceae</taxon>
        <taxon>Moraxella</taxon>
    </lineage>
</organism>
<name>A0ABW8UAB3_9GAMM</name>
<gene>
    <name evidence="1" type="ORF">ACJHVH_08235</name>
</gene>
<dbReference type="RefSeq" id="WP_407069477.1">
    <property type="nucleotide sequence ID" value="NZ_JBJJXE010000016.1"/>
</dbReference>
<keyword evidence="2" id="KW-1185">Reference proteome</keyword>
<accession>A0ABW8UAB3</accession>
<protein>
    <submittedName>
        <fullName evidence="1">Uncharacterized protein</fullName>
    </submittedName>
</protein>